<protein>
    <submittedName>
        <fullName evidence="8">Alpha-hydroxy acid oxidase</fullName>
        <ecNumber evidence="8">1.-.-.-</ecNumber>
    </submittedName>
</protein>
<dbReference type="Gene3D" id="3.20.20.70">
    <property type="entry name" value="Aldolase class I"/>
    <property type="match status" value="1"/>
</dbReference>
<dbReference type="InterPro" id="IPR012133">
    <property type="entry name" value="Alpha-hydoxy_acid_DH_FMN"/>
</dbReference>
<evidence type="ECO:0000256" key="1">
    <source>
        <dbReference type="ARBA" id="ARBA00001917"/>
    </source>
</evidence>
<name>A0ABZ1BCL7_9ACTN</name>
<dbReference type="PANTHER" id="PTHR10578">
    <property type="entry name" value="S -2-HYDROXY-ACID OXIDASE-RELATED"/>
    <property type="match status" value="1"/>
</dbReference>
<keyword evidence="4 8" id="KW-0560">Oxidoreductase</keyword>
<evidence type="ECO:0000313" key="9">
    <source>
        <dbReference type="Proteomes" id="UP001324287"/>
    </source>
</evidence>
<evidence type="ECO:0000256" key="4">
    <source>
        <dbReference type="ARBA" id="ARBA00023002"/>
    </source>
</evidence>
<dbReference type="Proteomes" id="UP001324287">
    <property type="component" value="Chromosome"/>
</dbReference>
<dbReference type="InterPro" id="IPR013785">
    <property type="entry name" value="Aldolase_TIM"/>
</dbReference>
<dbReference type="PROSITE" id="PS51349">
    <property type="entry name" value="FMN_HYDROXY_ACID_DH_2"/>
    <property type="match status" value="1"/>
</dbReference>
<dbReference type="Pfam" id="PF01070">
    <property type="entry name" value="FMN_dh"/>
    <property type="match status" value="1"/>
</dbReference>
<evidence type="ECO:0000256" key="5">
    <source>
        <dbReference type="ARBA" id="ARBA00024042"/>
    </source>
</evidence>
<dbReference type="EMBL" id="CP141261">
    <property type="protein sequence ID" value="WRL67210.1"/>
    <property type="molecule type" value="Genomic_DNA"/>
</dbReference>
<feature type="region of interest" description="Disordered" evidence="6">
    <location>
        <begin position="1"/>
        <end position="66"/>
    </location>
</feature>
<feature type="compositionally biased region" description="Basic residues" evidence="6">
    <location>
        <begin position="1"/>
        <end position="12"/>
    </location>
</feature>
<dbReference type="PANTHER" id="PTHR10578:SF107">
    <property type="entry name" value="2-HYDROXYACID OXIDASE 1"/>
    <property type="match status" value="1"/>
</dbReference>
<evidence type="ECO:0000313" key="8">
    <source>
        <dbReference type="EMBL" id="WRL67210.1"/>
    </source>
</evidence>
<feature type="domain" description="FMN hydroxy acid dehydrogenase" evidence="7">
    <location>
        <begin position="1"/>
        <end position="373"/>
    </location>
</feature>
<sequence>MISGRWPRRACRRASSSSSTEGRGRDRASGEPTCLRTGPPRAAVPGRSARSQSGNEHLRSSRGGPFGIGPTGAAGLLWRQGELALAEAAAAAGIPFTLATPSMTSMETVAAVGGRQWYQLYLWEEVRHSYELIARARDLDFEALVVTIDHGLGHLREHNVRNGYQFPFRPNVVAFRDMARHPRWLYDVILRAGLTTGLPANVNYPEGYRRIVALDTGTAPTPPMKISMTWGDLERIRTMWPRKLVVKGVMNLGDARRAAAHGADGVVLSNHGGRAMDSSRAPLDVLREVAPELGGSVTVMVDGGVRRGSDVLKALALGADFVLLGRATLYGLAAAGRSGVDKAIEILGDQFEKTMSYVGCCRPTELGRHVLAE</sequence>
<proteinExistence type="inferred from homology"/>
<organism evidence="8 9">
    <name type="scientific">Blastococcus brunescens</name>
    <dbReference type="NCBI Taxonomy" id="1564165"/>
    <lineage>
        <taxon>Bacteria</taxon>
        <taxon>Bacillati</taxon>
        <taxon>Actinomycetota</taxon>
        <taxon>Actinomycetes</taxon>
        <taxon>Geodermatophilales</taxon>
        <taxon>Geodermatophilaceae</taxon>
        <taxon>Blastococcus</taxon>
    </lineage>
</organism>
<keyword evidence="2" id="KW-0285">Flavoprotein</keyword>
<comment type="similarity">
    <text evidence="5">Belongs to the FMN-dependent alpha-hydroxy acid dehydrogenase family.</text>
</comment>
<evidence type="ECO:0000259" key="7">
    <source>
        <dbReference type="PROSITE" id="PS51349"/>
    </source>
</evidence>
<evidence type="ECO:0000256" key="2">
    <source>
        <dbReference type="ARBA" id="ARBA00022630"/>
    </source>
</evidence>
<dbReference type="InterPro" id="IPR037396">
    <property type="entry name" value="FMN_HAD"/>
</dbReference>
<gene>
    <name evidence="8" type="ORF">U6N30_28430</name>
</gene>
<dbReference type="PIRSF" id="PIRSF000138">
    <property type="entry name" value="Al-hdrx_acd_dh"/>
    <property type="match status" value="1"/>
</dbReference>
<dbReference type="InterPro" id="IPR000262">
    <property type="entry name" value="FMN-dep_DH"/>
</dbReference>
<keyword evidence="9" id="KW-1185">Reference proteome</keyword>
<keyword evidence="3" id="KW-0288">FMN</keyword>
<evidence type="ECO:0000256" key="6">
    <source>
        <dbReference type="SAM" id="MobiDB-lite"/>
    </source>
</evidence>
<evidence type="ECO:0000256" key="3">
    <source>
        <dbReference type="ARBA" id="ARBA00022643"/>
    </source>
</evidence>
<reference evidence="8 9" key="1">
    <citation type="submission" date="2023-12" db="EMBL/GenBank/DDBJ databases">
        <title>Blastococcus brunescens sp. nov., an actonobacterium isolated from sandstone collected in sahara desert.</title>
        <authorList>
            <person name="Gtari M."/>
            <person name="Ghodhbane F."/>
        </authorList>
    </citation>
    <scope>NUCLEOTIDE SEQUENCE [LARGE SCALE GENOMIC DNA]</scope>
    <source>
        <strain evidence="8 9">BMG 8361</strain>
    </source>
</reference>
<dbReference type="SUPFAM" id="SSF51395">
    <property type="entry name" value="FMN-linked oxidoreductases"/>
    <property type="match status" value="1"/>
</dbReference>
<dbReference type="CDD" id="cd02809">
    <property type="entry name" value="alpha_hydroxyacid_oxid_FMN"/>
    <property type="match status" value="1"/>
</dbReference>
<accession>A0ABZ1BCL7</accession>
<dbReference type="GO" id="GO:0016491">
    <property type="term" value="F:oxidoreductase activity"/>
    <property type="evidence" value="ECO:0007669"/>
    <property type="project" value="UniProtKB-KW"/>
</dbReference>
<dbReference type="EC" id="1.-.-.-" evidence="8"/>
<comment type="cofactor">
    <cofactor evidence="1">
        <name>FMN</name>
        <dbReference type="ChEBI" id="CHEBI:58210"/>
    </cofactor>
</comment>